<feature type="transmembrane region" description="Helical" evidence="8">
    <location>
        <begin position="37"/>
        <end position="57"/>
    </location>
</feature>
<comment type="caution">
    <text evidence="10">The sequence shown here is derived from an EMBL/GenBank/DDBJ whole genome shotgun (WGS) entry which is preliminary data.</text>
</comment>
<proteinExistence type="predicted"/>
<evidence type="ECO:0000256" key="7">
    <source>
        <dbReference type="ARBA" id="ARBA00023303"/>
    </source>
</evidence>
<comment type="subcellular location">
    <subcellularLocation>
        <location evidence="1">Membrane</location>
        <topology evidence="1">Multi-pass membrane protein</topology>
    </subcellularLocation>
</comment>
<organism evidence="10 11">
    <name type="scientific">Microbacterium awajiense</name>
    <dbReference type="NCBI Taxonomy" id="415214"/>
    <lineage>
        <taxon>Bacteria</taxon>
        <taxon>Bacillati</taxon>
        <taxon>Actinomycetota</taxon>
        <taxon>Actinomycetes</taxon>
        <taxon>Micrococcales</taxon>
        <taxon>Microbacteriaceae</taxon>
        <taxon>Microbacterium</taxon>
    </lineage>
</organism>
<keyword evidence="3 8" id="KW-0812">Transmembrane</keyword>
<evidence type="ECO:0000256" key="3">
    <source>
        <dbReference type="ARBA" id="ARBA00022692"/>
    </source>
</evidence>
<keyword evidence="5" id="KW-0406">Ion transport</keyword>
<keyword evidence="7 10" id="KW-0407">Ion channel</keyword>
<dbReference type="SUPFAM" id="SSF81324">
    <property type="entry name" value="Voltage-gated potassium channels"/>
    <property type="match status" value="1"/>
</dbReference>
<evidence type="ECO:0000256" key="2">
    <source>
        <dbReference type="ARBA" id="ARBA00022448"/>
    </source>
</evidence>
<dbReference type="InterPro" id="IPR028325">
    <property type="entry name" value="VG_K_chnl"/>
</dbReference>
<evidence type="ECO:0000256" key="6">
    <source>
        <dbReference type="ARBA" id="ARBA00023136"/>
    </source>
</evidence>
<keyword evidence="2" id="KW-0813">Transport</keyword>
<evidence type="ECO:0000256" key="8">
    <source>
        <dbReference type="SAM" id="Phobius"/>
    </source>
</evidence>
<evidence type="ECO:0000256" key="1">
    <source>
        <dbReference type="ARBA" id="ARBA00004141"/>
    </source>
</evidence>
<feature type="transmembrane region" description="Helical" evidence="8">
    <location>
        <begin position="139"/>
        <end position="163"/>
    </location>
</feature>
<sequence>MTTRGAYGVGMENDSTAHPRDDRAADLDAVTVWEDRWAWPLFAGAILMFACTTWLLVEETPGAVGLTIASLAIVVLWALFIVDYLIRLRLAGPARRRFVRTRAFDAATLVLPFLRPFLIIVYVWRLPYFRYGSSAVQRGLFLATTVVFVILFVYTAAWGVWLVERTASGSSIRSFGDALFWGFTTITTVGYGDMVPVTLLGRVLAVGLMLGGVAVIGVTSATIVSALNDRIHRVAEAARARATQGEPPEER</sequence>
<reference evidence="11" key="1">
    <citation type="journal article" date="2019" name="Int. J. Syst. Evol. Microbiol.">
        <title>The Global Catalogue of Microorganisms (GCM) 10K type strain sequencing project: providing services to taxonomists for standard genome sequencing and annotation.</title>
        <authorList>
            <consortium name="The Broad Institute Genomics Platform"/>
            <consortium name="The Broad Institute Genome Sequencing Center for Infectious Disease"/>
            <person name="Wu L."/>
            <person name="Ma J."/>
        </authorList>
    </citation>
    <scope>NUCLEOTIDE SEQUENCE [LARGE SCALE GENOMIC DNA]</scope>
    <source>
        <strain evidence="11">JCM 16544</strain>
    </source>
</reference>
<feature type="transmembrane region" description="Helical" evidence="8">
    <location>
        <begin position="106"/>
        <end position="124"/>
    </location>
</feature>
<dbReference type="PANTHER" id="PTHR11537:SF254">
    <property type="entry name" value="POTASSIUM VOLTAGE-GATED CHANNEL PROTEIN SHAB"/>
    <property type="match status" value="1"/>
</dbReference>
<evidence type="ECO:0000256" key="5">
    <source>
        <dbReference type="ARBA" id="ARBA00023065"/>
    </source>
</evidence>
<keyword evidence="6 8" id="KW-0472">Membrane</keyword>
<keyword evidence="4 8" id="KW-1133">Transmembrane helix</keyword>
<gene>
    <name evidence="10" type="ORF">GCM10022200_17150</name>
</gene>
<dbReference type="PANTHER" id="PTHR11537">
    <property type="entry name" value="VOLTAGE-GATED POTASSIUM CHANNEL"/>
    <property type="match status" value="1"/>
</dbReference>
<dbReference type="Proteomes" id="UP001501697">
    <property type="component" value="Unassembled WGS sequence"/>
</dbReference>
<dbReference type="EMBL" id="BAAAYU010000005">
    <property type="protein sequence ID" value="GAA3634478.1"/>
    <property type="molecule type" value="Genomic_DNA"/>
</dbReference>
<dbReference type="Gene3D" id="1.20.5.110">
    <property type="match status" value="1"/>
</dbReference>
<feature type="transmembrane region" description="Helical" evidence="8">
    <location>
        <begin position="204"/>
        <end position="227"/>
    </location>
</feature>
<evidence type="ECO:0000256" key="4">
    <source>
        <dbReference type="ARBA" id="ARBA00022989"/>
    </source>
</evidence>
<dbReference type="InterPro" id="IPR013099">
    <property type="entry name" value="K_chnl_dom"/>
</dbReference>
<accession>A0ABP7AKD8</accession>
<dbReference type="PRINTS" id="PR00169">
    <property type="entry name" value="KCHANNEL"/>
</dbReference>
<keyword evidence="11" id="KW-1185">Reference proteome</keyword>
<protein>
    <submittedName>
        <fullName evidence="10">Potassium channel family protein</fullName>
    </submittedName>
</protein>
<dbReference type="Pfam" id="PF07885">
    <property type="entry name" value="Ion_trans_2"/>
    <property type="match status" value="1"/>
</dbReference>
<feature type="transmembrane region" description="Helical" evidence="8">
    <location>
        <begin position="63"/>
        <end position="86"/>
    </location>
</feature>
<evidence type="ECO:0000313" key="10">
    <source>
        <dbReference type="EMBL" id="GAA3634478.1"/>
    </source>
</evidence>
<feature type="domain" description="Potassium channel" evidence="9">
    <location>
        <begin position="149"/>
        <end position="227"/>
    </location>
</feature>
<evidence type="ECO:0000259" key="9">
    <source>
        <dbReference type="Pfam" id="PF07885"/>
    </source>
</evidence>
<name>A0ABP7AKD8_9MICO</name>
<evidence type="ECO:0000313" key="11">
    <source>
        <dbReference type="Proteomes" id="UP001501697"/>
    </source>
</evidence>
<dbReference type="Gene3D" id="1.10.287.70">
    <property type="match status" value="1"/>
</dbReference>
<dbReference type="GO" id="GO:0034220">
    <property type="term" value="P:monoatomic ion transmembrane transport"/>
    <property type="evidence" value="ECO:0007669"/>
    <property type="project" value="UniProtKB-KW"/>
</dbReference>
<feature type="transmembrane region" description="Helical" evidence="8">
    <location>
        <begin position="175"/>
        <end position="192"/>
    </location>
</feature>